<evidence type="ECO:0000259" key="1">
    <source>
        <dbReference type="Pfam" id="PF00144"/>
    </source>
</evidence>
<dbReference type="InterPro" id="IPR012338">
    <property type="entry name" value="Beta-lactam/transpept-like"/>
</dbReference>
<dbReference type="PANTHER" id="PTHR43283">
    <property type="entry name" value="BETA-LACTAMASE-RELATED"/>
    <property type="match status" value="1"/>
</dbReference>
<protein>
    <recommendedName>
        <fullName evidence="1">Beta-lactamase-related domain-containing protein</fullName>
    </recommendedName>
</protein>
<dbReference type="InterPro" id="IPR001466">
    <property type="entry name" value="Beta-lactam-related"/>
</dbReference>
<dbReference type="Pfam" id="PF00144">
    <property type="entry name" value="Beta-lactamase"/>
    <property type="match status" value="1"/>
</dbReference>
<accession>A0A0C2YCU5</accession>
<dbReference type="InterPro" id="IPR050789">
    <property type="entry name" value="Diverse_Enzym_Activities"/>
</dbReference>
<sequence length="405" mass="44389">MVALTPTGKQSLDALVAKAVEDKKIPGFVFGATSVDEEIYFNAGGNHIVDDPSSAPVTEDTVFWICSQTKLLTHLAALQLIERGKLAEEDPVVDYLPQMANPVIVEDEMADNLVYKPAQNVIRVKHLLNFTSGTFYPFKDATLDNQLEAYATLHPKDDHITGFFNVVKGTLPGVPLRFEPGTNFAYGWSSDILGFVIEKASGQRLDDYLKENIFNPLGMKPSFHLTPELKAKLLPITYRRDGKLERWANQGRLIEQDPSKVTAHLGGVGVYSSLKDYLNLLRHLLQILAGKATNPILKLEAVQSIFVPTLPEAGSKSLELFLSMFPHVPKGTYSWGNALALNTSAVEGGRSNGTGFWSGWASTFHLIDPTKGVAVVFGTQLLPAMDAEILKASLDFENALYAALE</sequence>
<name>A0A0C2YCU5_HEBCY</name>
<evidence type="ECO:0000313" key="2">
    <source>
        <dbReference type="EMBL" id="KIM38852.1"/>
    </source>
</evidence>
<dbReference type="AlphaFoldDB" id="A0A0C2YCU5"/>
<dbReference type="EMBL" id="KN831788">
    <property type="protein sequence ID" value="KIM38852.1"/>
    <property type="molecule type" value="Genomic_DNA"/>
</dbReference>
<keyword evidence="3" id="KW-1185">Reference proteome</keyword>
<gene>
    <name evidence="2" type="ORF">M413DRAFT_447549</name>
</gene>
<dbReference type="SUPFAM" id="SSF56601">
    <property type="entry name" value="beta-lactamase/transpeptidase-like"/>
    <property type="match status" value="1"/>
</dbReference>
<dbReference type="Proteomes" id="UP000053424">
    <property type="component" value="Unassembled WGS sequence"/>
</dbReference>
<proteinExistence type="predicted"/>
<feature type="domain" description="Beta-lactamase-related" evidence="1">
    <location>
        <begin position="12"/>
        <end position="384"/>
    </location>
</feature>
<evidence type="ECO:0000313" key="3">
    <source>
        <dbReference type="Proteomes" id="UP000053424"/>
    </source>
</evidence>
<organism evidence="2 3">
    <name type="scientific">Hebeloma cylindrosporum</name>
    <dbReference type="NCBI Taxonomy" id="76867"/>
    <lineage>
        <taxon>Eukaryota</taxon>
        <taxon>Fungi</taxon>
        <taxon>Dikarya</taxon>
        <taxon>Basidiomycota</taxon>
        <taxon>Agaricomycotina</taxon>
        <taxon>Agaricomycetes</taxon>
        <taxon>Agaricomycetidae</taxon>
        <taxon>Agaricales</taxon>
        <taxon>Agaricineae</taxon>
        <taxon>Hymenogastraceae</taxon>
        <taxon>Hebeloma</taxon>
    </lineage>
</organism>
<dbReference type="Gene3D" id="3.40.710.10">
    <property type="entry name" value="DD-peptidase/beta-lactamase superfamily"/>
    <property type="match status" value="1"/>
</dbReference>
<dbReference type="OrthoDB" id="428260at2759"/>
<dbReference type="HOGENOM" id="CLU_020027_11_1_1"/>
<dbReference type="STRING" id="686832.A0A0C2YCU5"/>
<dbReference type="PANTHER" id="PTHR43283:SF3">
    <property type="entry name" value="BETA-LACTAMASE FAMILY PROTEIN (AFU_ORTHOLOGUE AFUA_5G07500)"/>
    <property type="match status" value="1"/>
</dbReference>
<reference evidence="3" key="2">
    <citation type="submission" date="2015-01" db="EMBL/GenBank/DDBJ databases">
        <title>Evolutionary Origins and Diversification of the Mycorrhizal Mutualists.</title>
        <authorList>
            <consortium name="DOE Joint Genome Institute"/>
            <consortium name="Mycorrhizal Genomics Consortium"/>
            <person name="Kohler A."/>
            <person name="Kuo A."/>
            <person name="Nagy L.G."/>
            <person name="Floudas D."/>
            <person name="Copeland A."/>
            <person name="Barry K.W."/>
            <person name="Cichocki N."/>
            <person name="Veneault-Fourrey C."/>
            <person name="LaButti K."/>
            <person name="Lindquist E.A."/>
            <person name="Lipzen A."/>
            <person name="Lundell T."/>
            <person name="Morin E."/>
            <person name="Murat C."/>
            <person name="Riley R."/>
            <person name="Ohm R."/>
            <person name="Sun H."/>
            <person name="Tunlid A."/>
            <person name="Henrissat B."/>
            <person name="Grigoriev I.V."/>
            <person name="Hibbett D.S."/>
            <person name="Martin F."/>
        </authorList>
    </citation>
    <scope>NUCLEOTIDE SEQUENCE [LARGE SCALE GENOMIC DNA]</scope>
    <source>
        <strain evidence="3">h7</strain>
    </source>
</reference>
<reference evidence="2 3" key="1">
    <citation type="submission" date="2014-04" db="EMBL/GenBank/DDBJ databases">
        <authorList>
            <consortium name="DOE Joint Genome Institute"/>
            <person name="Kuo A."/>
            <person name="Gay G."/>
            <person name="Dore J."/>
            <person name="Kohler A."/>
            <person name="Nagy L.G."/>
            <person name="Floudas D."/>
            <person name="Copeland A."/>
            <person name="Barry K.W."/>
            <person name="Cichocki N."/>
            <person name="Veneault-Fourrey C."/>
            <person name="LaButti K."/>
            <person name="Lindquist E.A."/>
            <person name="Lipzen A."/>
            <person name="Lundell T."/>
            <person name="Morin E."/>
            <person name="Murat C."/>
            <person name="Sun H."/>
            <person name="Tunlid A."/>
            <person name="Henrissat B."/>
            <person name="Grigoriev I.V."/>
            <person name="Hibbett D.S."/>
            <person name="Martin F."/>
            <person name="Nordberg H.P."/>
            <person name="Cantor M.N."/>
            <person name="Hua S.X."/>
        </authorList>
    </citation>
    <scope>NUCLEOTIDE SEQUENCE [LARGE SCALE GENOMIC DNA]</scope>
    <source>
        <strain evidence="3">h7</strain>
    </source>
</reference>